<dbReference type="Proteomes" id="UP000198848">
    <property type="component" value="Unassembled WGS sequence"/>
</dbReference>
<accession>A0A1H1GT16</accession>
<evidence type="ECO:0000256" key="1">
    <source>
        <dbReference type="SAM" id="MobiDB-lite"/>
    </source>
</evidence>
<reference evidence="3" key="1">
    <citation type="submission" date="2016-10" db="EMBL/GenBank/DDBJ databases">
        <authorList>
            <person name="Varghese N."/>
            <person name="Submissions S."/>
        </authorList>
    </citation>
    <scope>NUCLEOTIDE SEQUENCE [LARGE SCALE GENOMIC DNA]</scope>
    <source>
        <strain evidence="3">DSM 24767</strain>
    </source>
</reference>
<protein>
    <submittedName>
        <fullName evidence="2">Uncharacterized protein</fullName>
    </submittedName>
</protein>
<sequence length="345" mass="39230">MIDCSDWQYDGPGCIQSEGDRGEVKDSSNTNQIVQSDDDECWTEYNCSGGNQYSRECCFEPYFYTTDDDSREALGPAGIYLEGNLQTILTNLGSVPGGQWEETASGKWSTDFALHTGYDMMISDEDRDSYGDPAYVIDDFKTTISVGSQPAYLHTYKNIHDPSDWVGATADLDEYQDYDIGDYVKETAMFAMNFYVERLPIIGDTLSTLNDVHDYVSTMHNMLTHDPEEDQTIELEYDVDSAATFSPWVRFRLDEMDPEQQVTIDINETHGSWNVETDISISVEAPSDDPTSLGAATESELQRRNIERHRVGDHRERKEEYRPELDDDDIIHTKTTHKDSIQLVN</sequence>
<name>A0A1H1GT16_NATTX</name>
<gene>
    <name evidence="2" type="ORF">SAMN04489842_2587</name>
</gene>
<organism evidence="2 3">
    <name type="scientific">Natronobacterium texcoconense</name>
    <dbReference type="NCBI Taxonomy" id="1095778"/>
    <lineage>
        <taxon>Archaea</taxon>
        <taxon>Methanobacteriati</taxon>
        <taxon>Methanobacteriota</taxon>
        <taxon>Stenosarchaea group</taxon>
        <taxon>Halobacteria</taxon>
        <taxon>Halobacteriales</taxon>
        <taxon>Natrialbaceae</taxon>
        <taxon>Natronobacterium</taxon>
    </lineage>
</organism>
<evidence type="ECO:0000313" key="3">
    <source>
        <dbReference type="Proteomes" id="UP000198848"/>
    </source>
</evidence>
<dbReference type="AlphaFoldDB" id="A0A1H1GT16"/>
<dbReference type="RefSeq" id="WP_139169287.1">
    <property type="nucleotide sequence ID" value="NZ_FNLC01000002.1"/>
</dbReference>
<feature type="compositionally biased region" description="Basic and acidic residues" evidence="1">
    <location>
        <begin position="300"/>
        <end position="345"/>
    </location>
</feature>
<feature type="region of interest" description="Disordered" evidence="1">
    <location>
        <begin position="284"/>
        <end position="345"/>
    </location>
</feature>
<dbReference type="EMBL" id="FNLC01000002">
    <property type="protein sequence ID" value="SDR16193.1"/>
    <property type="molecule type" value="Genomic_DNA"/>
</dbReference>
<keyword evidence="3" id="KW-1185">Reference proteome</keyword>
<proteinExistence type="predicted"/>
<evidence type="ECO:0000313" key="2">
    <source>
        <dbReference type="EMBL" id="SDR16193.1"/>
    </source>
</evidence>
<dbReference type="OrthoDB" id="379278at2157"/>